<keyword evidence="1" id="KW-0175">Coiled coil</keyword>
<keyword evidence="4" id="KW-1185">Reference proteome</keyword>
<dbReference type="Proteomes" id="UP000008312">
    <property type="component" value="Unassembled WGS sequence"/>
</dbReference>
<feature type="coiled-coil region" evidence="1">
    <location>
        <begin position="40"/>
        <end position="98"/>
    </location>
</feature>
<sequence length="355" mass="40372">MKKLQNVMTDATDATEDWKTAVNVLVQVRSHGLGDGQADESFAQQRIQQMESELQRLRANLATATELAGEVSSLRDAKQQLEARVEGLERERSEHSAQISRAVSTFDLIETELRGRISEIETLKATLDHDQTLIAKLEVGLSGRDDVQTVIDDVCVYLSQYQQLHRRLLGECNRFLQLQRSGSGGTTSKEWIELVTCVYSLSKLLQEKEFAMVVQDFDDCEMQEMKEREVLAMELCRMSEERGEESATTPAKLDSLECRSEDVSVETLQKDITTTLSARKRTVLSIHSLELRLNQIIRALIARKSEKEAADKEFWKMWDEVILFAGSIVELKRQSKSDKENGDVSSQVVRNERRL</sequence>
<evidence type="ECO:0000256" key="2">
    <source>
        <dbReference type="SAM" id="MobiDB-lite"/>
    </source>
</evidence>
<accession>D8M0V9</accession>
<dbReference type="AlphaFoldDB" id="D8M0V9"/>
<feature type="region of interest" description="Disordered" evidence="2">
    <location>
        <begin position="335"/>
        <end position="355"/>
    </location>
</feature>
<name>D8M0V9_BLAHO</name>
<dbReference type="RefSeq" id="XP_012895746.1">
    <property type="nucleotide sequence ID" value="XM_013040292.1"/>
</dbReference>
<dbReference type="Gene3D" id="1.10.287.1490">
    <property type="match status" value="1"/>
</dbReference>
<proteinExistence type="predicted"/>
<evidence type="ECO:0000313" key="4">
    <source>
        <dbReference type="Proteomes" id="UP000008312"/>
    </source>
</evidence>
<dbReference type="GeneID" id="24922462"/>
<dbReference type="InParanoid" id="D8M0V9"/>
<evidence type="ECO:0000313" key="3">
    <source>
        <dbReference type="EMBL" id="CBK21698.2"/>
    </source>
</evidence>
<gene>
    <name evidence="3" type="ORF">GSBLH_T00006337001</name>
</gene>
<reference evidence="3" key="1">
    <citation type="submission" date="2010-02" db="EMBL/GenBank/DDBJ databases">
        <title>Sequencing and annotation of the Blastocystis hominis genome.</title>
        <authorList>
            <person name="Wincker P."/>
        </authorList>
    </citation>
    <scope>NUCLEOTIDE SEQUENCE</scope>
    <source>
        <strain evidence="3">Singapore isolate B</strain>
    </source>
</reference>
<protein>
    <submittedName>
        <fullName evidence="3">Uncharacterized protein</fullName>
    </submittedName>
</protein>
<organism evidence="3">
    <name type="scientific">Blastocystis hominis</name>
    <dbReference type="NCBI Taxonomy" id="12968"/>
    <lineage>
        <taxon>Eukaryota</taxon>
        <taxon>Sar</taxon>
        <taxon>Stramenopiles</taxon>
        <taxon>Bigyra</taxon>
        <taxon>Opalozoa</taxon>
        <taxon>Opalinata</taxon>
        <taxon>Blastocystidae</taxon>
        <taxon>Blastocystis</taxon>
    </lineage>
</organism>
<dbReference type="EMBL" id="FN668644">
    <property type="protein sequence ID" value="CBK21698.2"/>
    <property type="molecule type" value="Genomic_DNA"/>
</dbReference>
<evidence type="ECO:0000256" key="1">
    <source>
        <dbReference type="SAM" id="Coils"/>
    </source>
</evidence>